<protein>
    <submittedName>
        <fullName evidence="4">Uncharacterized protein</fullName>
    </submittedName>
</protein>
<dbReference type="EMBL" id="CP133270">
    <property type="protein sequence ID" value="WVX66271.1"/>
    <property type="molecule type" value="Genomic_DNA"/>
</dbReference>
<dbReference type="RefSeq" id="WP_331255156.1">
    <property type="nucleotide sequence ID" value="NZ_CP133270.1"/>
</dbReference>
<accession>A0ABZ2C3M7</accession>
<feature type="signal peptide" evidence="3">
    <location>
        <begin position="1"/>
        <end position="25"/>
    </location>
</feature>
<feature type="transmembrane region" description="Helical" evidence="2">
    <location>
        <begin position="201"/>
        <end position="222"/>
    </location>
</feature>
<reference evidence="4 5" key="1">
    <citation type="journal article" date="2024" name="Environ. Microbiol.">
        <title>Novel evolutionary insights on the interactions of the Holosporales (Alphaproteobacteria) with eukaryotic hosts from comparative genomics.</title>
        <authorList>
            <person name="Giovannini M."/>
            <person name="Petroni G."/>
            <person name="Castelli M."/>
        </authorList>
    </citation>
    <scope>NUCLEOTIDE SEQUENCE [LARGE SCALE GENOMIC DNA]</scope>
    <source>
        <strain evidence="4 5">US_Bl 15I1</strain>
    </source>
</reference>
<gene>
    <name evidence="4" type="ORF">Bealeia1_00447</name>
</gene>
<evidence type="ECO:0000313" key="5">
    <source>
        <dbReference type="Proteomes" id="UP001330434"/>
    </source>
</evidence>
<sequence>MKIKKLFVVLIMGALFSCVSHSTQAEKLINQIENELDVINDYRTRISSQKLSLKKLEQLREQFQSPEEFRKAVEPLKSKLLKATEVLIESCLPECACPGFCLVGSLGNGRGIDQIFSFLSHWPLEKDDLKRDLHQIMIGMRFTKTFPDLLDFGKAQSYLTILESKFGEVDPYDLSLFPWSKVALLKTAVKISDCIGPCSCIFPAIAIGFMGFLSYGVSALILPQLSEDLKGWAH</sequence>
<keyword evidence="2" id="KW-0812">Transmembrane</keyword>
<feature type="coiled-coil region" evidence="1">
    <location>
        <begin position="25"/>
        <end position="59"/>
    </location>
</feature>
<keyword evidence="2" id="KW-1133">Transmembrane helix</keyword>
<dbReference type="Proteomes" id="UP001330434">
    <property type="component" value="Chromosome"/>
</dbReference>
<organism evidence="4 5">
    <name type="scientific">Candidatus Bealeia paramacronuclearis</name>
    <dbReference type="NCBI Taxonomy" id="1921001"/>
    <lineage>
        <taxon>Bacteria</taxon>
        <taxon>Pseudomonadati</taxon>
        <taxon>Pseudomonadota</taxon>
        <taxon>Alphaproteobacteria</taxon>
        <taxon>Holosporales</taxon>
        <taxon>Holosporaceae</taxon>
        <taxon>Candidatus Bealeia</taxon>
    </lineage>
</organism>
<keyword evidence="2" id="KW-0472">Membrane</keyword>
<evidence type="ECO:0000256" key="1">
    <source>
        <dbReference type="SAM" id="Coils"/>
    </source>
</evidence>
<keyword evidence="3" id="KW-0732">Signal</keyword>
<evidence type="ECO:0000256" key="2">
    <source>
        <dbReference type="SAM" id="Phobius"/>
    </source>
</evidence>
<evidence type="ECO:0000256" key="3">
    <source>
        <dbReference type="SAM" id="SignalP"/>
    </source>
</evidence>
<name>A0ABZ2C3M7_9PROT</name>
<dbReference type="PROSITE" id="PS51257">
    <property type="entry name" value="PROKAR_LIPOPROTEIN"/>
    <property type="match status" value="1"/>
</dbReference>
<proteinExistence type="predicted"/>
<keyword evidence="5" id="KW-1185">Reference proteome</keyword>
<evidence type="ECO:0000313" key="4">
    <source>
        <dbReference type="EMBL" id="WVX66271.1"/>
    </source>
</evidence>
<keyword evidence="1" id="KW-0175">Coiled coil</keyword>
<feature type="chain" id="PRO_5045702822" evidence="3">
    <location>
        <begin position="26"/>
        <end position="234"/>
    </location>
</feature>